<protein>
    <submittedName>
        <fullName evidence="2">Uncharacterized protein</fullName>
    </submittedName>
</protein>
<feature type="compositionally biased region" description="Low complexity" evidence="1">
    <location>
        <begin position="1"/>
        <end position="26"/>
    </location>
</feature>
<evidence type="ECO:0000313" key="2">
    <source>
        <dbReference type="EnsemblPlants" id="ORGLA09G0151600.1"/>
    </source>
</evidence>
<dbReference type="AlphaFoldDB" id="I1QR37"/>
<dbReference type="EnsemblPlants" id="ORGLA09G0151600.1">
    <property type="protein sequence ID" value="ORGLA09G0151600.1"/>
    <property type="gene ID" value="ORGLA09G0151600"/>
</dbReference>
<feature type="compositionally biased region" description="Pro residues" evidence="1">
    <location>
        <begin position="27"/>
        <end position="40"/>
    </location>
</feature>
<proteinExistence type="predicted"/>
<keyword evidence="3" id="KW-1185">Reference proteome</keyword>
<reference evidence="2 3" key="2">
    <citation type="submission" date="2018-04" db="EMBL/GenBank/DDBJ databases">
        <title>OglaRS2 (Oryza glaberrima Reference Sequence Version 2).</title>
        <authorList>
            <person name="Zhang J."/>
            <person name="Kudrna D."/>
            <person name="Lee S."/>
            <person name="Talag J."/>
            <person name="Rajasekar S."/>
            <person name="Wing R.A."/>
        </authorList>
    </citation>
    <scope>NUCLEOTIDE SEQUENCE [LARGE SCALE GENOMIC DNA]</scope>
    <source>
        <strain evidence="2 3">cv. IRGC 96717</strain>
    </source>
</reference>
<feature type="region of interest" description="Disordered" evidence="1">
    <location>
        <begin position="1"/>
        <end position="68"/>
    </location>
</feature>
<dbReference type="HOGENOM" id="CLU_1322735_0_0_1"/>
<evidence type="ECO:0000313" key="3">
    <source>
        <dbReference type="Proteomes" id="UP000007306"/>
    </source>
</evidence>
<accession>I1QR37</accession>
<name>I1QR37_ORYGL</name>
<sequence length="208" mass="22056">MRLGAAAATRRLGAAPGKAAAASAVPRPDPASPRPDPTPGWPGSLWPASPATRGRRVRKDGACATGGRRRRGRCVRRRAAGRRGSVGWRRRCLPPDLVDDRRWGLLPDGWLRCEGSDWDAGLHGGGGVVACRLCGSVAGVGRWRCRRIWGRARIQPHSTTITTGDDEGTPCGCLLISLELLPFLTAWLAGAPLRDGEGGCKVAPGCCR</sequence>
<reference evidence="2" key="1">
    <citation type="submission" date="2015-06" db="UniProtKB">
        <authorList>
            <consortium name="EnsemblPlants"/>
        </authorList>
    </citation>
    <scope>IDENTIFICATION</scope>
</reference>
<evidence type="ECO:0000256" key="1">
    <source>
        <dbReference type="SAM" id="MobiDB-lite"/>
    </source>
</evidence>
<dbReference type="Gramene" id="ORGLA09G0151600.1">
    <property type="protein sequence ID" value="ORGLA09G0151600.1"/>
    <property type="gene ID" value="ORGLA09G0151600"/>
</dbReference>
<organism evidence="2 3">
    <name type="scientific">Oryza glaberrima</name>
    <name type="common">African rice</name>
    <dbReference type="NCBI Taxonomy" id="4538"/>
    <lineage>
        <taxon>Eukaryota</taxon>
        <taxon>Viridiplantae</taxon>
        <taxon>Streptophyta</taxon>
        <taxon>Embryophyta</taxon>
        <taxon>Tracheophyta</taxon>
        <taxon>Spermatophyta</taxon>
        <taxon>Magnoliopsida</taxon>
        <taxon>Liliopsida</taxon>
        <taxon>Poales</taxon>
        <taxon>Poaceae</taxon>
        <taxon>BOP clade</taxon>
        <taxon>Oryzoideae</taxon>
        <taxon>Oryzeae</taxon>
        <taxon>Oryzinae</taxon>
        <taxon>Oryza</taxon>
    </lineage>
</organism>
<dbReference type="Proteomes" id="UP000007306">
    <property type="component" value="Chromosome 9"/>
</dbReference>